<proteinExistence type="predicted"/>
<reference evidence="2 3" key="1">
    <citation type="submission" date="2016-03" db="EMBL/GenBank/DDBJ databases">
        <title>Deep-sea bacteria in the southern Pacific.</title>
        <authorList>
            <person name="Tang K."/>
        </authorList>
    </citation>
    <scope>NUCLEOTIDE SEQUENCE [LARGE SCALE GENOMIC DNA]</scope>
    <source>
        <strain evidence="2 3">JLT2016</strain>
    </source>
</reference>
<keyword evidence="3" id="KW-1185">Reference proteome</keyword>
<feature type="region of interest" description="Disordered" evidence="1">
    <location>
        <begin position="1"/>
        <end position="55"/>
    </location>
</feature>
<accession>A0A1U7D7F5</accession>
<protein>
    <submittedName>
        <fullName evidence="2">Uncharacterized protein</fullName>
    </submittedName>
</protein>
<dbReference type="EMBL" id="CP014796">
    <property type="protein sequence ID" value="APX24042.1"/>
    <property type="molecule type" value="Genomic_DNA"/>
</dbReference>
<dbReference type="Proteomes" id="UP000186559">
    <property type="component" value="Chromosome"/>
</dbReference>
<organism evidence="2 3">
    <name type="scientific">Salipiger profundus</name>
    <dbReference type="NCBI Taxonomy" id="1229727"/>
    <lineage>
        <taxon>Bacteria</taxon>
        <taxon>Pseudomonadati</taxon>
        <taxon>Pseudomonadota</taxon>
        <taxon>Alphaproteobacteria</taxon>
        <taxon>Rhodobacterales</taxon>
        <taxon>Roseobacteraceae</taxon>
        <taxon>Salipiger</taxon>
    </lineage>
</organism>
<evidence type="ECO:0000313" key="2">
    <source>
        <dbReference type="EMBL" id="APX24042.1"/>
    </source>
</evidence>
<gene>
    <name evidence="2" type="ORF">Ga0080559_TMP3246</name>
</gene>
<name>A0A1U7D7F5_9RHOB</name>
<evidence type="ECO:0000256" key="1">
    <source>
        <dbReference type="SAM" id="MobiDB-lite"/>
    </source>
</evidence>
<dbReference type="KEGG" id="tpro:Ga0080559_TMP3246"/>
<feature type="compositionally biased region" description="Basic and acidic residues" evidence="1">
    <location>
        <begin position="1"/>
        <end position="10"/>
    </location>
</feature>
<sequence length="55" mass="5695">MRRACGRTDAETACAETASVERRGGIGAGSDQAAPATNMAAQREKRRGSMSADLP</sequence>
<evidence type="ECO:0000313" key="3">
    <source>
        <dbReference type="Proteomes" id="UP000186559"/>
    </source>
</evidence>
<dbReference type="STRING" id="1229727.Ga0080559_TMP3246"/>
<dbReference type="AlphaFoldDB" id="A0A1U7D7F5"/>